<keyword evidence="9" id="KW-1185">Reference proteome</keyword>
<feature type="region of interest" description="Disordered" evidence="6">
    <location>
        <begin position="1"/>
        <end position="33"/>
    </location>
</feature>
<keyword evidence="3" id="KW-0645">Protease</keyword>
<dbReference type="PANTHER" id="PTHR46896:SF2">
    <property type="entry name" value="SENTRIN-SPECIFIC PROTEASE 7"/>
    <property type="match status" value="1"/>
</dbReference>
<feature type="compositionally biased region" description="Low complexity" evidence="6">
    <location>
        <begin position="519"/>
        <end position="535"/>
    </location>
</feature>
<dbReference type="Pfam" id="PF02902">
    <property type="entry name" value="Peptidase_C48"/>
    <property type="match status" value="1"/>
</dbReference>
<evidence type="ECO:0000256" key="5">
    <source>
        <dbReference type="ARBA" id="ARBA00022801"/>
    </source>
</evidence>
<dbReference type="FunFam" id="1.10.418.20:FF:000004">
    <property type="entry name" value="sentrin-specific protease 7 isoform X1"/>
    <property type="match status" value="1"/>
</dbReference>
<feature type="region of interest" description="Disordered" evidence="6">
    <location>
        <begin position="170"/>
        <end position="319"/>
    </location>
</feature>
<keyword evidence="2" id="KW-0597">Phosphoprotein</keyword>
<organism evidence="8 9">
    <name type="scientific">Denticeps clupeoides</name>
    <name type="common">denticle herring</name>
    <dbReference type="NCBI Taxonomy" id="299321"/>
    <lineage>
        <taxon>Eukaryota</taxon>
        <taxon>Metazoa</taxon>
        <taxon>Chordata</taxon>
        <taxon>Craniata</taxon>
        <taxon>Vertebrata</taxon>
        <taxon>Euteleostomi</taxon>
        <taxon>Actinopterygii</taxon>
        <taxon>Neopterygii</taxon>
        <taxon>Teleostei</taxon>
        <taxon>Clupei</taxon>
        <taxon>Clupeiformes</taxon>
        <taxon>Denticipitoidei</taxon>
        <taxon>Denticipitidae</taxon>
        <taxon>Denticeps</taxon>
    </lineage>
</organism>
<reference evidence="8 9" key="1">
    <citation type="submission" date="2020-06" db="EMBL/GenBank/DDBJ databases">
        <authorList>
            <consortium name="Wellcome Sanger Institute Data Sharing"/>
        </authorList>
    </citation>
    <scope>NUCLEOTIDE SEQUENCE [LARGE SCALE GENOMIC DNA]</scope>
</reference>
<dbReference type="GO" id="GO:0005634">
    <property type="term" value="C:nucleus"/>
    <property type="evidence" value="ECO:0007669"/>
    <property type="project" value="TreeGrafter"/>
</dbReference>
<dbReference type="Gene3D" id="3.40.395.10">
    <property type="entry name" value="Adenoviral Proteinase, Chain A"/>
    <property type="match status" value="1"/>
</dbReference>
<comment type="similarity">
    <text evidence="1">Belongs to the peptidase C48 family.</text>
</comment>
<dbReference type="GO" id="GO:0006508">
    <property type="term" value="P:proteolysis"/>
    <property type="evidence" value="ECO:0007669"/>
    <property type="project" value="UniProtKB-KW"/>
</dbReference>
<reference evidence="8" key="2">
    <citation type="submission" date="2025-08" db="UniProtKB">
        <authorList>
            <consortium name="Ensembl"/>
        </authorList>
    </citation>
    <scope>IDENTIFICATION</scope>
</reference>
<sequence>MGTPFRIPKRKQPSEASSIQMQSPLTRLQDTRPCESQCSYGVKVATGRLSFTLSLKTDRGHDSEKKHDFMTKAQTAKGTTSCSIDKWSSLSDGRRRLTSQTPNNGPHSSPGTSAQSPELHSWRPKRASDSLCSKGKLKETHDSPWLRRYDSEQVGKSRSCSLPTASLSPWKETLKSSNTEDQWQDVLKKGPERRSSDFGSEASEDSASCRLKQKTEEKELGEENVPQKQAKLSVKGSSPRLLGRSAPTSPSLSPWTREPDPPRSHTQDIQRKSSLPFLNQKPLRKPKPVPTEPIVLSSDDERGDECASDVTAKQHHAEQASAEKGVPYIMEIPFSALHVGVLKALSSGTVVITDDGISIPLKGADGEDEVSLSVVPSELQEYGVWDGALARDGPLFDHTDWAACSLFFLAVSDAYARLLQTELSAVQSIQGTDQACPFLVLVLHEHMQDVQIAKLTSIMDLLGLRACQPRLSSPLSWADGLSLIRCRSQDDHLLSLLGQVTETGSASHPAVQDKESPARVRASRAQSQSQPSVPSFGSKSVDCSQRRNQGFPRRLIQYPPPPSKGGITVTTEDLECLKRGEFLNDVIIDFYLKFLLQEKASQEMKDRSHIFSSFFYKQLTRKDTSNEGAAQGSSLYRRHQRVRTWTRHVDLFNKDFIFVPVNQEAHWYLVVICFPGLETPQHVEWRGPALEGGSGVKRKCEAQASSQGNANATKGRSSSDSQRLQRILDCCQKSCQRNIVCKKPCILLLDSLKLSLHERIYQLLRDYLQVEWELRKGTPRHFTADNMKGSHCKVPQQDNSSDCGLYLLQYVESFLQNPVVHFELPVRLEHWFPRQEVKRKREEIRELVLHLYRREGGRQAEEPP</sequence>
<feature type="domain" description="Ubiquitin-like protease family profile" evidence="7">
    <location>
        <begin position="567"/>
        <end position="814"/>
    </location>
</feature>
<dbReference type="PROSITE" id="PS50600">
    <property type="entry name" value="ULP_PROTEASE"/>
    <property type="match status" value="1"/>
</dbReference>
<accession>A0AAY4BKH2</accession>
<dbReference type="GO" id="GO:0070139">
    <property type="term" value="F:SUMO-specific endopeptidase activity"/>
    <property type="evidence" value="ECO:0007669"/>
    <property type="project" value="TreeGrafter"/>
</dbReference>
<evidence type="ECO:0000259" key="7">
    <source>
        <dbReference type="PROSITE" id="PS50600"/>
    </source>
</evidence>
<dbReference type="GO" id="GO:0016926">
    <property type="term" value="P:protein desumoylation"/>
    <property type="evidence" value="ECO:0007669"/>
    <property type="project" value="TreeGrafter"/>
</dbReference>
<dbReference type="InterPro" id="IPR003653">
    <property type="entry name" value="Peptidase_C48_C"/>
</dbReference>
<dbReference type="Proteomes" id="UP000694580">
    <property type="component" value="Chromosome 5"/>
</dbReference>
<dbReference type="PANTHER" id="PTHR46896">
    <property type="entry name" value="SENTRIN-SPECIFIC PROTEASE"/>
    <property type="match status" value="1"/>
</dbReference>
<dbReference type="InterPro" id="IPR051947">
    <property type="entry name" value="Sentrin-specific_protease"/>
</dbReference>
<feature type="region of interest" description="Disordered" evidence="6">
    <location>
        <begin position="504"/>
        <end position="545"/>
    </location>
</feature>
<dbReference type="AlphaFoldDB" id="A0AAY4BKH2"/>
<evidence type="ECO:0000313" key="8">
    <source>
        <dbReference type="Ensembl" id="ENSDCDP00010020566.1"/>
    </source>
</evidence>
<evidence type="ECO:0000256" key="4">
    <source>
        <dbReference type="ARBA" id="ARBA00022786"/>
    </source>
</evidence>
<evidence type="ECO:0000256" key="1">
    <source>
        <dbReference type="ARBA" id="ARBA00005234"/>
    </source>
</evidence>
<dbReference type="GeneTree" id="ENSGT00940000157308"/>
<dbReference type="SUPFAM" id="SSF54001">
    <property type="entry name" value="Cysteine proteinases"/>
    <property type="match status" value="1"/>
</dbReference>
<feature type="compositionally biased region" description="Polar residues" evidence="6">
    <location>
        <begin position="98"/>
        <end position="118"/>
    </location>
</feature>
<dbReference type="Ensembl" id="ENSDCDT00010021914.1">
    <property type="protein sequence ID" value="ENSDCDP00010020566.1"/>
    <property type="gene ID" value="ENSDCDG00010009429.1"/>
</dbReference>
<feature type="compositionally biased region" description="Polar residues" evidence="6">
    <location>
        <begin position="703"/>
        <end position="720"/>
    </location>
</feature>
<feature type="compositionally biased region" description="Polar residues" evidence="6">
    <location>
        <begin position="81"/>
        <end position="91"/>
    </location>
</feature>
<name>A0AAY4BKH2_9TELE</name>
<feature type="region of interest" description="Disordered" evidence="6">
    <location>
        <begin position="81"/>
        <end position="137"/>
    </location>
</feature>
<evidence type="ECO:0000256" key="6">
    <source>
        <dbReference type="SAM" id="MobiDB-lite"/>
    </source>
</evidence>
<evidence type="ECO:0000313" key="9">
    <source>
        <dbReference type="Proteomes" id="UP000694580"/>
    </source>
</evidence>
<keyword evidence="5" id="KW-0378">Hydrolase</keyword>
<feature type="compositionally biased region" description="Polar residues" evidence="6">
    <location>
        <begin position="14"/>
        <end position="33"/>
    </location>
</feature>
<feature type="compositionally biased region" description="Basic and acidic residues" evidence="6">
    <location>
        <begin position="257"/>
        <end position="271"/>
    </location>
</feature>
<dbReference type="GO" id="GO:0005737">
    <property type="term" value="C:cytoplasm"/>
    <property type="evidence" value="ECO:0007669"/>
    <property type="project" value="TreeGrafter"/>
</dbReference>
<proteinExistence type="inferred from homology"/>
<dbReference type="FunFam" id="1.10.418.20:FF:000001">
    <property type="entry name" value="sentrin-specific protease 6 isoform X1"/>
    <property type="match status" value="1"/>
</dbReference>
<gene>
    <name evidence="8" type="primary">senp7b</name>
</gene>
<protein>
    <recommendedName>
        <fullName evidence="7">Ubiquitin-like protease family profile domain-containing protein</fullName>
    </recommendedName>
</protein>
<feature type="region of interest" description="Disordered" evidence="6">
    <location>
        <begin position="701"/>
        <end position="720"/>
    </location>
</feature>
<feature type="compositionally biased region" description="Basic and acidic residues" evidence="6">
    <location>
        <begin position="186"/>
        <end position="196"/>
    </location>
</feature>
<dbReference type="RefSeq" id="XP_028837069.1">
    <property type="nucleotide sequence ID" value="XM_028981236.1"/>
</dbReference>
<dbReference type="InterPro" id="IPR038765">
    <property type="entry name" value="Papain-like_cys_pep_sf"/>
</dbReference>
<dbReference type="GeneID" id="114790840"/>
<reference evidence="8" key="3">
    <citation type="submission" date="2025-09" db="UniProtKB">
        <authorList>
            <consortium name="Ensembl"/>
        </authorList>
    </citation>
    <scope>IDENTIFICATION</scope>
</reference>
<evidence type="ECO:0000256" key="2">
    <source>
        <dbReference type="ARBA" id="ARBA00022553"/>
    </source>
</evidence>
<keyword evidence="4" id="KW-0833">Ubl conjugation pathway</keyword>
<evidence type="ECO:0000256" key="3">
    <source>
        <dbReference type="ARBA" id="ARBA00022670"/>
    </source>
</evidence>